<gene>
    <name evidence="1" type="ORF">LCGC14_1257110</name>
</gene>
<sequence length="51" mass="6154">MKIKMKYLDLEKESKEELLKLLQKQKLLLINAKQTQKRMGFAPEKNKENYT</sequence>
<organism evidence="1">
    <name type="scientific">marine sediment metagenome</name>
    <dbReference type="NCBI Taxonomy" id="412755"/>
    <lineage>
        <taxon>unclassified sequences</taxon>
        <taxon>metagenomes</taxon>
        <taxon>ecological metagenomes</taxon>
    </lineage>
</organism>
<reference evidence="1" key="1">
    <citation type="journal article" date="2015" name="Nature">
        <title>Complex archaea that bridge the gap between prokaryotes and eukaryotes.</title>
        <authorList>
            <person name="Spang A."/>
            <person name="Saw J.H."/>
            <person name="Jorgensen S.L."/>
            <person name="Zaremba-Niedzwiedzka K."/>
            <person name="Martijn J."/>
            <person name="Lind A.E."/>
            <person name="van Eijk R."/>
            <person name="Schleper C."/>
            <person name="Guy L."/>
            <person name="Ettema T.J."/>
        </authorList>
    </citation>
    <scope>NUCLEOTIDE SEQUENCE</scope>
</reference>
<accession>A0A0F9NIE4</accession>
<comment type="caution">
    <text evidence="1">The sequence shown here is derived from an EMBL/GenBank/DDBJ whole genome shotgun (WGS) entry which is preliminary data.</text>
</comment>
<protein>
    <submittedName>
        <fullName evidence="1">Uncharacterized protein</fullName>
    </submittedName>
</protein>
<name>A0A0F9NIE4_9ZZZZ</name>
<dbReference type="EMBL" id="LAZR01006936">
    <property type="protein sequence ID" value="KKM88595.1"/>
    <property type="molecule type" value="Genomic_DNA"/>
</dbReference>
<proteinExistence type="predicted"/>
<evidence type="ECO:0000313" key="1">
    <source>
        <dbReference type="EMBL" id="KKM88595.1"/>
    </source>
</evidence>
<dbReference type="AlphaFoldDB" id="A0A0F9NIE4"/>